<protein>
    <recommendedName>
        <fullName evidence="2">Tyr recombinase domain-containing protein</fullName>
    </recommendedName>
</protein>
<dbReference type="InterPro" id="IPR013762">
    <property type="entry name" value="Integrase-like_cat_sf"/>
</dbReference>
<dbReference type="PROSITE" id="PS51898">
    <property type="entry name" value="TYR_RECOMBINASE"/>
    <property type="match status" value="1"/>
</dbReference>
<dbReference type="Proteomes" id="UP000181962">
    <property type="component" value="Chromosome"/>
</dbReference>
<dbReference type="Gene3D" id="1.10.443.10">
    <property type="entry name" value="Intergrase catalytic core"/>
    <property type="match status" value="1"/>
</dbReference>
<dbReference type="EMBL" id="CP017637">
    <property type="protein sequence ID" value="APG12034.1"/>
    <property type="molecule type" value="Genomic_DNA"/>
</dbReference>
<keyword evidence="1" id="KW-0233">DNA recombination</keyword>
<evidence type="ECO:0000256" key="1">
    <source>
        <dbReference type="ARBA" id="ARBA00023172"/>
    </source>
</evidence>
<dbReference type="Pfam" id="PF00589">
    <property type="entry name" value="Phage_integrase"/>
    <property type="match status" value="1"/>
</dbReference>
<evidence type="ECO:0000313" key="3">
    <source>
        <dbReference type="EMBL" id="APG12034.1"/>
    </source>
</evidence>
<organism evidence="3 4">
    <name type="scientific">Bradyrhizobium japonicum</name>
    <dbReference type="NCBI Taxonomy" id="375"/>
    <lineage>
        <taxon>Bacteria</taxon>
        <taxon>Pseudomonadati</taxon>
        <taxon>Pseudomonadota</taxon>
        <taxon>Alphaproteobacteria</taxon>
        <taxon>Hyphomicrobiales</taxon>
        <taxon>Nitrobacteraceae</taxon>
        <taxon>Bradyrhizobium</taxon>
    </lineage>
</organism>
<evidence type="ECO:0000313" key="4">
    <source>
        <dbReference type="Proteomes" id="UP000181962"/>
    </source>
</evidence>
<name>A0A1L3FFE7_BRAJP</name>
<evidence type="ECO:0000259" key="2">
    <source>
        <dbReference type="PROSITE" id="PS51898"/>
    </source>
</evidence>
<dbReference type="GO" id="GO:0015074">
    <property type="term" value="P:DNA integration"/>
    <property type="evidence" value="ECO:0007669"/>
    <property type="project" value="InterPro"/>
</dbReference>
<dbReference type="InterPro" id="IPR002104">
    <property type="entry name" value="Integrase_catalytic"/>
</dbReference>
<dbReference type="InterPro" id="IPR011010">
    <property type="entry name" value="DNA_brk_join_enz"/>
</dbReference>
<feature type="domain" description="Tyr recombinase" evidence="2">
    <location>
        <begin position="25"/>
        <end position="194"/>
    </location>
</feature>
<dbReference type="AlphaFoldDB" id="A0A1L3FFE7"/>
<dbReference type="GO" id="GO:0006310">
    <property type="term" value="P:DNA recombination"/>
    <property type="evidence" value="ECO:0007669"/>
    <property type="project" value="UniProtKB-KW"/>
</dbReference>
<sequence length="194" mass="21516">MAGRIAGLPTWCRVDRATSVVYRPMMPRFIPSSAQCIALSSFEDRPDAALFNAAFGLLYGTGMYLNEMLLLRPIDVAFAERMRLLISGFRARTLPVPTGAADRLALLLGNESAGTEDASIFQKNGKTIVDMTVLKELKRRSRLFGFPNELGTTDLRIAFARDMAEKATPFEIIAHMMGYRSVNQLQAFLMRSAS</sequence>
<gene>
    <name evidence="3" type="ORF">BKD09_27225</name>
</gene>
<dbReference type="SUPFAM" id="SSF56349">
    <property type="entry name" value="DNA breaking-rejoining enzymes"/>
    <property type="match status" value="1"/>
</dbReference>
<dbReference type="GO" id="GO:0003677">
    <property type="term" value="F:DNA binding"/>
    <property type="evidence" value="ECO:0007669"/>
    <property type="project" value="InterPro"/>
</dbReference>
<reference evidence="3 4" key="1">
    <citation type="submission" date="2016-11" db="EMBL/GenBank/DDBJ databases">
        <title>Complete Genome Sequence of Bradyrhizobium sp. strain J5, an isolated from soybean nodule in Hokkaido.</title>
        <authorList>
            <person name="Kanehara K."/>
        </authorList>
    </citation>
    <scope>NUCLEOTIDE SEQUENCE [LARGE SCALE GENOMIC DNA]</scope>
    <source>
        <strain evidence="3 4">J5</strain>
    </source>
</reference>
<accession>A0A1L3FFE7</accession>
<proteinExistence type="predicted"/>